<evidence type="ECO:0000313" key="3">
    <source>
        <dbReference type="EMBL" id="KAJ1928026.1"/>
    </source>
</evidence>
<feature type="compositionally biased region" description="Polar residues" evidence="1">
    <location>
        <begin position="132"/>
        <end position="141"/>
    </location>
</feature>
<dbReference type="Proteomes" id="UP001150569">
    <property type="component" value="Unassembled WGS sequence"/>
</dbReference>
<dbReference type="AlphaFoldDB" id="A0A9W8AHH2"/>
<gene>
    <name evidence="3" type="ORF">IWQ60_002441</name>
</gene>
<keyword evidence="2" id="KW-0472">Membrane</keyword>
<evidence type="ECO:0000256" key="2">
    <source>
        <dbReference type="SAM" id="Phobius"/>
    </source>
</evidence>
<feature type="region of interest" description="Disordered" evidence="1">
    <location>
        <begin position="106"/>
        <end position="159"/>
    </location>
</feature>
<comment type="caution">
    <text evidence="3">The sequence shown here is derived from an EMBL/GenBank/DDBJ whole genome shotgun (WGS) entry which is preliminary data.</text>
</comment>
<dbReference type="OrthoDB" id="5543632at2759"/>
<evidence type="ECO:0000313" key="4">
    <source>
        <dbReference type="Proteomes" id="UP001150569"/>
    </source>
</evidence>
<organism evidence="3 4">
    <name type="scientific">Tieghemiomyces parasiticus</name>
    <dbReference type="NCBI Taxonomy" id="78921"/>
    <lineage>
        <taxon>Eukaryota</taxon>
        <taxon>Fungi</taxon>
        <taxon>Fungi incertae sedis</taxon>
        <taxon>Zoopagomycota</taxon>
        <taxon>Kickxellomycotina</taxon>
        <taxon>Dimargaritomycetes</taxon>
        <taxon>Dimargaritales</taxon>
        <taxon>Dimargaritaceae</taxon>
        <taxon>Tieghemiomyces</taxon>
    </lineage>
</organism>
<sequence length="159" mass="17868">MDHGYTGVEAIENFYAAQRRLTVISMGIGVLFLVLAMIMFGLHRRAAWYWYWGYKISRRYIYAAFSLLAFSTFIMLVASLLVLLNINKAEREEGYGTAPPAVVYPANNAPLQPMPAPPQQQQAMYRDAEYTTAPTSQSQPGSGRPSADNNEVHVQFPQK</sequence>
<accession>A0A9W8AHH2</accession>
<evidence type="ECO:0000256" key="1">
    <source>
        <dbReference type="SAM" id="MobiDB-lite"/>
    </source>
</evidence>
<feature type="transmembrane region" description="Helical" evidence="2">
    <location>
        <begin position="60"/>
        <end position="84"/>
    </location>
</feature>
<keyword evidence="4" id="KW-1185">Reference proteome</keyword>
<proteinExistence type="predicted"/>
<reference evidence="3" key="1">
    <citation type="submission" date="2022-07" db="EMBL/GenBank/DDBJ databases">
        <title>Phylogenomic reconstructions and comparative analyses of Kickxellomycotina fungi.</title>
        <authorList>
            <person name="Reynolds N.K."/>
            <person name="Stajich J.E."/>
            <person name="Barry K."/>
            <person name="Grigoriev I.V."/>
            <person name="Crous P."/>
            <person name="Smith M.E."/>
        </authorList>
    </citation>
    <scope>NUCLEOTIDE SEQUENCE</scope>
    <source>
        <strain evidence="3">RSA 861</strain>
    </source>
</reference>
<protein>
    <submittedName>
        <fullName evidence="3">Uncharacterized protein</fullName>
    </submittedName>
</protein>
<dbReference type="EMBL" id="JANBPT010000092">
    <property type="protein sequence ID" value="KAJ1928026.1"/>
    <property type="molecule type" value="Genomic_DNA"/>
</dbReference>
<keyword evidence="2" id="KW-0812">Transmembrane</keyword>
<name>A0A9W8AHH2_9FUNG</name>
<feature type="transmembrane region" description="Helical" evidence="2">
    <location>
        <begin position="21"/>
        <end position="40"/>
    </location>
</feature>
<keyword evidence="2" id="KW-1133">Transmembrane helix</keyword>